<organism evidence="5 6">
    <name type="scientific">Adineta steineri</name>
    <dbReference type="NCBI Taxonomy" id="433720"/>
    <lineage>
        <taxon>Eukaryota</taxon>
        <taxon>Metazoa</taxon>
        <taxon>Spiralia</taxon>
        <taxon>Gnathifera</taxon>
        <taxon>Rotifera</taxon>
        <taxon>Eurotatoria</taxon>
        <taxon>Bdelloidea</taxon>
        <taxon>Adinetida</taxon>
        <taxon>Adinetidae</taxon>
        <taxon>Adineta</taxon>
    </lineage>
</organism>
<keyword evidence="3" id="KW-1133">Transmembrane helix</keyword>
<accession>A0A815QMF7</accession>
<dbReference type="Proteomes" id="UP000663891">
    <property type="component" value="Unassembled WGS sequence"/>
</dbReference>
<dbReference type="Gene3D" id="2.60.120.200">
    <property type="match status" value="3"/>
</dbReference>
<comment type="caution">
    <text evidence="5">The sequence shown here is derived from an EMBL/GenBank/DDBJ whole genome shotgun (WGS) entry which is preliminary data.</text>
</comment>
<evidence type="ECO:0000256" key="3">
    <source>
        <dbReference type="SAM" id="Phobius"/>
    </source>
</evidence>
<reference evidence="5" key="1">
    <citation type="submission" date="2021-02" db="EMBL/GenBank/DDBJ databases">
        <authorList>
            <person name="Nowell W R."/>
        </authorList>
    </citation>
    <scope>NUCLEOTIDE SEQUENCE</scope>
</reference>
<dbReference type="EMBL" id="CAJNON010001471">
    <property type="protein sequence ID" value="CAF1465121.1"/>
    <property type="molecule type" value="Genomic_DNA"/>
</dbReference>
<feature type="transmembrane region" description="Helical" evidence="3">
    <location>
        <begin position="74"/>
        <end position="105"/>
    </location>
</feature>
<evidence type="ECO:0000256" key="1">
    <source>
        <dbReference type="ARBA" id="ARBA00022729"/>
    </source>
</evidence>
<name>A0A815QMF7_9BILA</name>
<dbReference type="Pfam" id="PF13385">
    <property type="entry name" value="Laminin_G_3"/>
    <property type="match status" value="2"/>
</dbReference>
<keyword evidence="1" id="KW-0732">Signal</keyword>
<dbReference type="SUPFAM" id="SSF49899">
    <property type="entry name" value="Concanavalin A-like lectins/glucanases"/>
    <property type="match status" value="3"/>
</dbReference>
<dbReference type="InterPro" id="IPR013320">
    <property type="entry name" value="ConA-like_dom_sf"/>
</dbReference>
<sequence length="771" mass="84499">MITFIGSFLVGLGDSSFNTQLFNTLASRSYGGGGASSVDEGIARDTSIKRQNKIHHRKKVTEKQEKRRRRCCGLYWPCSPCCTLCWIIGAIILLAAVAALIVALLTNKSKTTTILSTAFITTITTSTSTDTTTTESSTMTTTYTSTTTTTPSMCNASCLNQSWIDFSNTIATWQFEGSFTNSPNNYSIIPSSSVPTFITGGYVGQAISFDATLHQYLYTSYIPLRNISFTVDVWIYQNGNPNPTDYNIVGMCPSMSTRNCLQIGIRSQKLYFSFWLPDSTGVTTIQTDQWLHTAFVFDQTTTFITTITTSTSTDTITTESSTMTTTYTSTTTTRSMCNVSCLNQSWIDFSNTIATWQFEGSFTNSPNNYSIIPSSSIPTFITEGYVGQAISFDATLHQYLYTSYIPLRNISFTVDVWIYQNGKPNPTDYNIVGMCPSMSTRNCLQIGIRSQKLYFSFWLPDSTGVTTIQTDQWLHTAFVFDQTTSTMTTYLNGFADQSLNTNQSLLCSTGNFTIGINALIRTPNNTFQGYIDNLSVTGRAKSSCEVLEIATLAARFHFDNISSLDDFGPNQVDKSALNYVIIPGFINEAISFSGTSTSYFQTWGFTSFGIMNKAFSFAFWIKPQLLSGTLIHLSTSSLGTGTTCFPLLAFASNGSIIAQVLLTNGIIVSAIGPLLPTSSSSWIPIVQTWSSNNGLKLYINNTLVSSAVATTFLTSNSTMNYLTLGNCLNGCSSCTNGLLVSPGSFSGAIDEWLVFSRELNEDDVCAHFNAR</sequence>
<evidence type="ECO:0000256" key="2">
    <source>
        <dbReference type="ARBA" id="ARBA00023157"/>
    </source>
</evidence>
<evidence type="ECO:0000259" key="4">
    <source>
        <dbReference type="SMART" id="SM00560"/>
    </source>
</evidence>
<dbReference type="OrthoDB" id="10049126at2759"/>
<gene>
    <name evidence="5" type="ORF">VCS650_LOCUS40271</name>
</gene>
<proteinExistence type="predicted"/>
<evidence type="ECO:0000313" key="6">
    <source>
        <dbReference type="Proteomes" id="UP000663891"/>
    </source>
</evidence>
<keyword evidence="3" id="KW-0472">Membrane</keyword>
<keyword evidence="3" id="KW-0812">Transmembrane</keyword>
<dbReference type="InterPro" id="IPR006558">
    <property type="entry name" value="LamG-like"/>
</dbReference>
<protein>
    <recommendedName>
        <fullName evidence="4">LamG-like jellyroll fold domain-containing protein</fullName>
    </recommendedName>
</protein>
<evidence type="ECO:0000313" key="5">
    <source>
        <dbReference type="EMBL" id="CAF1465121.1"/>
    </source>
</evidence>
<keyword evidence="2" id="KW-1015">Disulfide bond</keyword>
<dbReference type="SMART" id="SM00560">
    <property type="entry name" value="LamGL"/>
    <property type="match status" value="1"/>
</dbReference>
<dbReference type="AlphaFoldDB" id="A0A815QMF7"/>
<feature type="domain" description="LamG-like jellyroll fold" evidence="4">
    <location>
        <begin position="410"/>
        <end position="544"/>
    </location>
</feature>